<dbReference type="GO" id="GO:0032259">
    <property type="term" value="P:methylation"/>
    <property type="evidence" value="ECO:0007669"/>
    <property type="project" value="UniProtKB-KW"/>
</dbReference>
<accession>A0ABV8KT61</accession>
<dbReference type="EC" id="2.1.1.-" evidence="3"/>
<keyword evidence="4" id="KW-1185">Reference proteome</keyword>
<feature type="short sequence motif" description="Histidine triad motif" evidence="1">
    <location>
        <begin position="134"/>
        <end position="138"/>
    </location>
</feature>
<dbReference type="PANTHER" id="PTHR42997">
    <property type="entry name" value="HIT FAMILY HYDROLASE"/>
    <property type="match status" value="1"/>
</dbReference>
<evidence type="ECO:0000313" key="4">
    <source>
        <dbReference type="Proteomes" id="UP001595868"/>
    </source>
</evidence>
<feature type="domain" description="HIT" evidence="2">
    <location>
        <begin position="43"/>
        <end position="149"/>
    </location>
</feature>
<dbReference type="PANTHER" id="PTHR42997:SF1">
    <property type="entry name" value="AP-4-A PHOSPHORYLASE"/>
    <property type="match status" value="1"/>
</dbReference>
<keyword evidence="3" id="KW-0489">Methyltransferase</keyword>
<protein>
    <submittedName>
        <fullName evidence="3">HIT family protein</fullName>
        <ecNumber evidence="3">2.1.1.-</ecNumber>
    </submittedName>
</protein>
<evidence type="ECO:0000259" key="2">
    <source>
        <dbReference type="PROSITE" id="PS51084"/>
    </source>
</evidence>
<evidence type="ECO:0000256" key="1">
    <source>
        <dbReference type="PROSITE-ProRule" id="PRU00464"/>
    </source>
</evidence>
<dbReference type="GO" id="GO:0008168">
    <property type="term" value="F:methyltransferase activity"/>
    <property type="evidence" value="ECO:0007669"/>
    <property type="project" value="UniProtKB-KW"/>
</dbReference>
<dbReference type="Pfam" id="PF01230">
    <property type="entry name" value="HIT"/>
    <property type="match status" value="1"/>
</dbReference>
<proteinExistence type="predicted"/>
<reference evidence="4" key="1">
    <citation type="journal article" date="2019" name="Int. J. Syst. Evol. Microbiol.">
        <title>The Global Catalogue of Microorganisms (GCM) 10K type strain sequencing project: providing services to taxonomists for standard genome sequencing and annotation.</title>
        <authorList>
            <consortium name="The Broad Institute Genomics Platform"/>
            <consortium name="The Broad Institute Genome Sequencing Center for Infectious Disease"/>
            <person name="Wu L."/>
            <person name="Ma J."/>
        </authorList>
    </citation>
    <scope>NUCLEOTIDE SEQUENCE [LARGE SCALE GENOMIC DNA]</scope>
    <source>
        <strain evidence="4">2902at01</strain>
    </source>
</reference>
<dbReference type="EMBL" id="JBHSBN010000023">
    <property type="protein sequence ID" value="MFC4109311.1"/>
    <property type="molecule type" value="Genomic_DNA"/>
</dbReference>
<dbReference type="Proteomes" id="UP001595868">
    <property type="component" value="Unassembled WGS sequence"/>
</dbReference>
<sequence>MMDRTRTAGVLRRVPGIAYIINRLIAAKGSETMTTSRSVSGCLFCQMGNPTLNTVVIQNSTCYARWDNFPAAEGHLEVVPKRHVVSFFDLTPGEVQDAYELLVRAQEQITERWNAEGFTVGVNEGQAAGRTIDHLHIHLIPRYYGDVPDPRGGVRRIFPDCDPDLWSQKQREPAASAT</sequence>
<dbReference type="RefSeq" id="WP_377550542.1">
    <property type="nucleotide sequence ID" value="NZ_JBHSBN010000023.1"/>
</dbReference>
<dbReference type="InterPro" id="IPR052908">
    <property type="entry name" value="AP-4-A_phosphorylase"/>
</dbReference>
<dbReference type="SUPFAM" id="SSF54197">
    <property type="entry name" value="HIT-like"/>
    <property type="match status" value="1"/>
</dbReference>
<evidence type="ECO:0000313" key="3">
    <source>
        <dbReference type="EMBL" id="MFC4109311.1"/>
    </source>
</evidence>
<keyword evidence="3" id="KW-0808">Transferase</keyword>
<comment type="caution">
    <text evidence="3">The sequence shown here is derived from an EMBL/GenBank/DDBJ whole genome shotgun (WGS) entry which is preliminary data.</text>
</comment>
<dbReference type="InterPro" id="IPR036265">
    <property type="entry name" value="HIT-like_sf"/>
</dbReference>
<organism evidence="3 4">
    <name type="scientific">Micromonospora zhanjiangensis</name>
    <dbReference type="NCBI Taxonomy" id="1522057"/>
    <lineage>
        <taxon>Bacteria</taxon>
        <taxon>Bacillati</taxon>
        <taxon>Actinomycetota</taxon>
        <taxon>Actinomycetes</taxon>
        <taxon>Micromonosporales</taxon>
        <taxon>Micromonosporaceae</taxon>
        <taxon>Micromonospora</taxon>
    </lineage>
</organism>
<gene>
    <name evidence="3" type="ORF">ACFOX0_25695</name>
</gene>
<dbReference type="Gene3D" id="3.30.428.10">
    <property type="entry name" value="HIT-like"/>
    <property type="match status" value="1"/>
</dbReference>
<name>A0ABV8KT61_9ACTN</name>
<dbReference type="PROSITE" id="PS51084">
    <property type="entry name" value="HIT_2"/>
    <property type="match status" value="1"/>
</dbReference>
<dbReference type="InterPro" id="IPR011146">
    <property type="entry name" value="HIT-like"/>
</dbReference>